<proteinExistence type="predicted"/>
<evidence type="ECO:0000313" key="2">
    <source>
        <dbReference type="EMBL" id="NHZ89634.1"/>
    </source>
</evidence>
<dbReference type="EMBL" id="WHJH01000010">
    <property type="protein sequence ID" value="NHZ89634.1"/>
    <property type="molecule type" value="Genomic_DNA"/>
</dbReference>
<dbReference type="RefSeq" id="WP_166874474.1">
    <property type="nucleotide sequence ID" value="NZ_WHJH01000010.1"/>
</dbReference>
<sequence>MATPIKAGLPHVDYYAPGFRVEIDGEQLSPATNGDILNLSVKMDLTQMASFDMTVANIATFRSAREVFKYSDGDRFDIGRQVHIKMGYADALLSMINGQITSVAPKFPQAGAPTLTVSGQDGMFKLKNNRPETAQSIQYLDMRDSEIAIEIAVRNKLDYVVQESAPIHHEVIQRMTDDATFLKERAARIDFDCHIVTDARTNEATLFFVKPADGREGTRPTTFAYRWGENLLSFTPTINLSDQVASVTVHGWDPDTKLPIVAKAGPEDLPKQANSGESGESGPQMAQRTQAGKQDVVVDAPVASQEEAAVLARSLLLHRAYKFITASGQVIGKPELRPGHSLELSGLGRFDGAYYVTRVEHQIDQNGYLTTFEARRMLHRRST</sequence>
<name>A0ABX0NRW2_9BURK</name>
<reference evidence="2 3" key="1">
    <citation type="submission" date="2019-10" db="EMBL/GenBank/DDBJ databases">
        <title>Taxonomy of Antarctic Massilia spp.: description of Massilia rubra sp. nov., Massilia aquatica sp. nov., Massilia mucilaginosa sp. nov., Massilia frigida sp. nov. isolated from streams, lakes and regoliths.</title>
        <authorList>
            <person name="Holochova P."/>
            <person name="Sedlacek I."/>
            <person name="Kralova S."/>
            <person name="Maslanova I."/>
            <person name="Busse H.-J."/>
            <person name="Stankova E."/>
            <person name="Vrbovska V."/>
            <person name="Kovarovic V."/>
            <person name="Bartak M."/>
            <person name="Svec P."/>
            <person name="Pantucek R."/>
        </authorList>
    </citation>
    <scope>NUCLEOTIDE SEQUENCE [LARGE SCALE GENOMIC DNA]</scope>
    <source>
        <strain evidence="2 3">CCM 8733</strain>
    </source>
</reference>
<accession>A0ABX0NRW2</accession>
<protein>
    <submittedName>
        <fullName evidence="2">Type IV secretion protein Rhs</fullName>
    </submittedName>
</protein>
<evidence type="ECO:0000313" key="3">
    <source>
        <dbReference type="Proteomes" id="UP000609726"/>
    </source>
</evidence>
<evidence type="ECO:0000256" key="1">
    <source>
        <dbReference type="SAM" id="MobiDB-lite"/>
    </source>
</evidence>
<dbReference type="Proteomes" id="UP000609726">
    <property type="component" value="Unassembled WGS sequence"/>
</dbReference>
<comment type="caution">
    <text evidence="2">The sequence shown here is derived from an EMBL/GenBank/DDBJ whole genome shotgun (WGS) entry which is preliminary data.</text>
</comment>
<keyword evidence="3" id="KW-1185">Reference proteome</keyword>
<gene>
    <name evidence="2" type="ORF">F2P45_11505</name>
</gene>
<feature type="region of interest" description="Disordered" evidence="1">
    <location>
        <begin position="263"/>
        <end position="293"/>
    </location>
</feature>
<organism evidence="2 3">
    <name type="scientific">Massilia mucilaginosa</name>
    <dbReference type="NCBI Taxonomy" id="2609282"/>
    <lineage>
        <taxon>Bacteria</taxon>
        <taxon>Pseudomonadati</taxon>
        <taxon>Pseudomonadota</taxon>
        <taxon>Betaproteobacteria</taxon>
        <taxon>Burkholderiales</taxon>
        <taxon>Oxalobacteraceae</taxon>
        <taxon>Telluria group</taxon>
        <taxon>Massilia</taxon>
    </lineage>
</organism>
<dbReference type="SUPFAM" id="SSF69279">
    <property type="entry name" value="Phage tail proteins"/>
    <property type="match status" value="1"/>
</dbReference>